<protein>
    <recommendedName>
        <fullName evidence="4">Tetratricopeptide repeat-containing protein</fullName>
    </recommendedName>
</protein>
<feature type="chain" id="PRO_5001998391" description="Tetratricopeptide repeat-containing protein" evidence="1">
    <location>
        <begin position="22"/>
        <end position="212"/>
    </location>
</feature>
<evidence type="ECO:0008006" key="4">
    <source>
        <dbReference type="Google" id="ProtNLM"/>
    </source>
</evidence>
<proteinExistence type="predicted"/>
<gene>
    <name evidence="2" type="ORF">HQ35_06775</name>
</gene>
<evidence type="ECO:0000256" key="1">
    <source>
        <dbReference type="SAM" id="SignalP"/>
    </source>
</evidence>
<name>A0A0A2EQD9_PORCN</name>
<evidence type="ECO:0000313" key="2">
    <source>
        <dbReference type="EMBL" id="KGN79705.1"/>
    </source>
</evidence>
<dbReference type="AlphaFoldDB" id="A0A0A2EQD9"/>
<reference evidence="2 3" key="1">
    <citation type="submission" date="2014-08" db="EMBL/GenBank/DDBJ databases">
        <title>Porphyromonas cangingivalis strain:COT-109_OH1386 Genome sequencing.</title>
        <authorList>
            <person name="Wallis C."/>
            <person name="Deusch O."/>
            <person name="O'Flynn C."/>
            <person name="Davis I."/>
            <person name="Jospin G."/>
            <person name="Darling A.E."/>
            <person name="Coil D.A."/>
            <person name="Alexiev A."/>
            <person name="Horsfall A."/>
            <person name="Kirkwood N."/>
            <person name="Harris S."/>
            <person name="Eisen J.A."/>
        </authorList>
    </citation>
    <scope>NUCLEOTIDE SEQUENCE [LARGE SCALE GENOMIC DNA]</scope>
    <source>
        <strain evidence="3">COT-109 OH1386</strain>
    </source>
</reference>
<dbReference type="Proteomes" id="UP000030125">
    <property type="component" value="Unassembled WGS sequence"/>
</dbReference>
<sequence>MKTLRSITLCLLLCLPLISQARESEYAEAMTDRVLQLESATKEKLQALAVDFARFSTLQGSDWLAPYYAAYCKVILALKDPSEADILTEEAMKYITQAESANGAPSELACLKSLVATARMLVDPQSRWEHDGAESQKQQEIALETNPQNPRAHLLKAQTLAYTPEAFGGGKDKALLFVQKALALYQAESPSPAYAPQWGHRQAVELEAYCSK</sequence>
<dbReference type="RefSeq" id="WP_036851981.1">
    <property type="nucleotide sequence ID" value="NZ_JQJD01000047.1"/>
</dbReference>
<keyword evidence="1" id="KW-0732">Signal</keyword>
<dbReference type="OrthoDB" id="1150971at2"/>
<accession>A0A0A2EQD9</accession>
<feature type="signal peptide" evidence="1">
    <location>
        <begin position="1"/>
        <end position="21"/>
    </location>
</feature>
<keyword evidence="3" id="KW-1185">Reference proteome</keyword>
<organism evidence="2 3">
    <name type="scientific">Porphyromonas cangingivalis</name>
    <dbReference type="NCBI Taxonomy" id="36874"/>
    <lineage>
        <taxon>Bacteria</taxon>
        <taxon>Pseudomonadati</taxon>
        <taxon>Bacteroidota</taxon>
        <taxon>Bacteroidia</taxon>
        <taxon>Bacteroidales</taxon>
        <taxon>Porphyromonadaceae</taxon>
        <taxon>Porphyromonas</taxon>
    </lineage>
</organism>
<dbReference type="EMBL" id="JQJD01000047">
    <property type="protein sequence ID" value="KGN79705.1"/>
    <property type="molecule type" value="Genomic_DNA"/>
</dbReference>
<evidence type="ECO:0000313" key="3">
    <source>
        <dbReference type="Proteomes" id="UP000030125"/>
    </source>
</evidence>
<comment type="caution">
    <text evidence="2">The sequence shown here is derived from an EMBL/GenBank/DDBJ whole genome shotgun (WGS) entry which is preliminary data.</text>
</comment>